<proteinExistence type="predicted"/>
<dbReference type="EMBL" id="CP076750">
    <property type="protein sequence ID" value="QWW23009.1"/>
    <property type="molecule type" value="Genomic_DNA"/>
</dbReference>
<dbReference type="Proteomes" id="UP000825438">
    <property type="component" value="Chromosome II"/>
</dbReference>
<accession>A0A8F3AFR4</accession>
<evidence type="ECO:0000313" key="1">
    <source>
        <dbReference type="EMBL" id="QWW23009.1"/>
    </source>
</evidence>
<reference evidence="1" key="1">
    <citation type="submission" date="2021-06" db="EMBL/GenBank/DDBJ databases">
        <title>Candida auris outbreak in lebanese hospital.</title>
        <authorList>
            <person name="Finianos M."/>
        </authorList>
    </citation>
    <scope>NUCLEOTIDE SEQUENCE</scope>
    <source>
        <strain evidence="1">CA7LBN</strain>
    </source>
</reference>
<protein>
    <submittedName>
        <fullName evidence="1">Uncharacterized protein</fullName>
    </submittedName>
</protein>
<sequence length="93" mass="10342">MSGRGGKALTIIAIGAIGWYTGVKEQLKKDGNLRDDIYIREVDDQPSSWNDVKTTLKETLNPSLKDVPREELKDDLRHAEIKVDSVDSKGNTS</sequence>
<name>A0A8F3AFR4_CANAR</name>
<dbReference type="AlphaFoldDB" id="A0A8F3AFR4"/>
<gene>
    <name evidence="1" type="ORF">CA7LBN_001810</name>
</gene>
<organism evidence="1">
    <name type="scientific">Candidozyma auris</name>
    <name type="common">Yeast</name>
    <name type="synonym">Candida auris</name>
    <dbReference type="NCBI Taxonomy" id="498019"/>
    <lineage>
        <taxon>Eukaryota</taxon>
        <taxon>Fungi</taxon>
        <taxon>Dikarya</taxon>
        <taxon>Ascomycota</taxon>
        <taxon>Saccharomycotina</taxon>
        <taxon>Pichiomycetes</taxon>
        <taxon>Metschnikowiaceae</taxon>
        <taxon>Candidozyma</taxon>
    </lineage>
</organism>